<gene>
    <name evidence="1" type="ORF">SEML1_0369</name>
</gene>
<evidence type="ECO:0000313" key="2">
    <source>
        <dbReference type="Proteomes" id="UP001177295"/>
    </source>
</evidence>
<evidence type="ECO:0000313" key="1">
    <source>
        <dbReference type="EMBL" id="WIO45996.1"/>
    </source>
</evidence>
<reference evidence="1 2" key="1">
    <citation type="journal article" date="2023" name="Cell">
        <title>Genetic manipulation of Patescibacteria provides mechanistic insights into microbial dark matter and the epibiotic lifestyle.</title>
        <authorList>
            <person name="Wang Y."/>
            <person name="Gallagher L.A."/>
            <person name="Andrade P.A."/>
            <person name="Liu A."/>
            <person name="Humphreys I.R."/>
            <person name="Turkarslan S."/>
            <person name="Cutler K.J."/>
            <person name="Arrieta-Ortiz M.L."/>
            <person name="Li Y."/>
            <person name="Radey M.C."/>
            <person name="McLean J.S."/>
            <person name="Cong Q."/>
            <person name="Baker D."/>
            <person name="Baliga N.S."/>
            <person name="Peterson S.B."/>
            <person name="Mougous J.D."/>
        </authorList>
    </citation>
    <scope>NUCLEOTIDE SEQUENCE [LARGE SCALE GENOMIC DNA]</scope>
    <source>
        <strain evidence="1 2">ML1</strain>
    </source>
</reference>
<dbReference type="Proteomes" id="UP001177295">
    <property type="component" value="Chromosome"/>
</dbReference>
<dbReference type="EMBL" id="CP124550">
    <property type="protein sequence ID" value="WIO45996.1"/>
    <property type="molecule type" value="Genomic_DNA"/>
</dbReference>
<name>A0ABY8WVG4_9BACT</name>
<proteinExistence type="predicted"/>
<keyword evidence="2" id="KW-1185">Reference proteome</keyword>
<protein>
    <submittedName>
        <fullName evidence="1">Uncharacterized protein</fullName>
    </submittedName>
</protein>
<sequence length="178" mass="20651">MRAGSWRYSSKFQADRRCRSSIPVYCRESYALWRNNAQFWNQRMAEVTYTLLAQCREEVLRPVFDEIYKAKEVIKVECWLYNERNGEGEEPDPNLVLRANTLGPIVDFASSRRELIYRSNAPANVSSVRAFCEGHPIACDLEKLGFDMGGSRWKSYLAVPFSPTQQYGQPFRMSVSLR</sequence>
<accession>A0ABY8WVG4</accession>
<organism evidence="1 2">
    <name type="scientific">Candidatus Southlakia epibionticum</name>
    <dbReference type="NCBI Taxonomy" id="3043284"/>
    <lineage>
        <taxon>Bacteria</taxon>
        <taxon>Candidatus Saccharimonadota</taxon>
        <taxon>Candidatus Saccharimonadia</taxon>
        <taxon>Candidatus Saccharimonadales</taxon>
        <taxon>Candidatus Saccharimonadaceae</taxon>
        <taxon>Candidatus Southlakia</taxon>
    </lineage>
</organism>